<organism evidence="1 3">
    <name type="scientific">Modestobacter muralis</name>
    <dbReference type="NCBI Taxonomy" id="1608614"/>
    <lineage>
        <taxon>Bacteria</taxon>
        <taxon>Bacillati</taxon>
        <taxon>Actinomycetota</taxon>
        <taxon>Actinomycetes</taxon>
        <taxon>Geodermatophilales</taxon>
        <taxon>Geodermatophilaceae</taxon>
        <taxon>Modestobacter</taxon>
    </lineage>
</organism>
<evidence type="ECO:0000313" key="3">
    <source>
        <dbReference type="Proteomes" id="UP000468828"/>
    </source>
</evidence>
<dbReference type="Proteomes" id="UP000471152">
    <property type="component" value="Unassembled WGS sequence"/>
</dbReference>
<name>A0A6P0F1Y4_9ACTN</name>
<proteinExistence type="predicted"/>
<sequence length="49" mass="5487">MRENLCPELHWVAVVDGAGRRRLEMRWEQPVGAVVPMRSTARVAASRAA</sequence>
<protein>
    <submittedName>
        <fullName evidence="1">Uncharacterized protein</fullName>
    </submittedName>
</protein>
<comment type="caution">
    <text evidence="1">The sequence shown here is derived from an EMBL/GenBank/DDBJ whole genome shotgun (WGS) entry which is preliminary data.</text>
</comment>
<dbReference type="Proteomes" id="UP000468828">
    <property type="component" value="Unassembled WGS sequence"/>
</dbReference>
<keyword evidence="3" id="KW-1185">Reference proteome</keyword>
<reference evidence="2 4" key="2">
    <citation type="submission" date="2020-02" db="EMBL/GenBank/DDBJ databases">
        <title>The WGS of Modestobacter muralis DSM 100205.</title>
        <authorList>
            <person name="Jiang Z."/>
        </authorList>
    </citation>
    <scope>NUCLEOTIDE SEQUENCE [LARGE SCALE GENOMIC DNA]</scope>
    <source>
        <strain evidence="2 4">DSM 100205</strain>
    </source>
</reference>
<dbReference type="EMBL" id="JAAGWH010000055">
    <property type="protein sequence ID" value="NEK96114.1"/>
    <property type="molecule type" value="Genomic_DNA"/>
</dbReference>
<dbReference type="RefSeq" id="WP_163612801.1">
    <property type="nucleotide sequence ID" value="NZ_JAAGWB010000057.1"/>
</dbReference>
<evidence type="ECO:0000313" key="2">
    <source>
        <dbReference type="EMBL" id="NEN53002.1"/>
    </source>
</evidence>
<dbReference type="AlphaFoldDB" id="A0A6P0F1Y4"/>
<evidence type="ECO:0000313" key="1">
    <source>
        <dbReference type="EMBL" id="NEK96114.1"/>
    </source>
</evidence>
<evidence type="ECO:0000313" key="4">
    <source>
        <dbReference type="Proteomes" id="UP000471152"/>
    </source>
</evidence>
<reference evidence="1 3" key="1">
    <citation type="submission" date="2020-01" db="EMBL/GenBank/DDBJ databases">
        <title>the WGS Modestobacter muralis CPCC 204518.</title>
        <authorList>
            <person name="Jiang Z."/>
        </authorList>
    </citation>
    <scope>NUCLEOTIDE SEQUENCE [LARGE SCALE GENOMIC DNA]</scope>
    <source>
        <strain evidence="1 3">DSM 100205</strain>
    </source>
</reference>
<accession>A0A6P0F1Y4</accession>
<gene>
    <name evidence="2" type="ORF">G3R41_19015</name>
    <name evidence="1" type="ORF">GCU67_18365</name>
</gene>
<dbReference type="EMBL" id="JAAGWB010000057">
    <property type="protein sequence ID" value="NEN53002.1"/>
    <property type="molecule type" value="Genomic_DNA"/>
</dbReference>